<dbReference type="OrthoDB" id="10578856at2759"/>
<dbReference type="GeneID" id="8247225"/>
<name>C1EDH7_MICCC</name>
<dbReference type="KEGG" id="mis:MICPUN_62275"/>
<feature type="compositionally biased region" description="Basic and acidic residues" evidence="1">
    <location>
        <begin position="1"/>
        <end position="12"/>
    </location>
</feature>
<dbReference type="OMA" id="WGACASV"/>
<evidence type="ECO:0000313" key="2">
    <source>
        <dbReference type="EMBL" id="ACO66061.1"/>
    </source>
</evidence>
<keyword evidence="3" id="KW-1185">Reference proteome</keyword>
<dbReference type="AlphaFoldDB" id="C1EDH7"/>
<accession>C1EDH7</accession>
<evidence type="ECO:0000256" key="1">
    <source>
        <dbReference type="SAM" id="MobiDB-lite"/>
    </source>
</evidence>
<protein>
    <submittedName>
        <fullName evidence="2">Uncharacterized protein</fullName>
    </submittedName>
</protein>
<dbReference type="InParanoid" id="C1EDH7"/>
<gene>
    <name evidence="2" type="ORF">MICPUN_62275</name>
</gene>
<sequence>MGGEETATRTIEDVQSEDAAFRAAEATAPPMDPAEEGAALKGMLSDAGTCDRCGRVAAARWGACASVADAARAMGDEELGVKIGRVVEDLDAAHLRPTSIRKRLDDGVDAACHGVVTLLTNLK</sequence>
<reference evidence="2 3" key="1">
    <citation type="journal article" date="2009" name="Science">
        <title>Green evolution and dynamic adaptations revealed by genomes of the marine picoeukaryotes Micromonas.</title>
        <authorList>
            <person name="Worden A.Z."/>
            <person name="Lee J.H."/>
            <person name="Mock T."/>
            <person name="Rouze P."/>
            <person name="Simmons M.P."/>
            <person name="Aerts A.L."/>
            <person name="Allen A.E."/>
            <person name="Cuvelier M.L."/>
            <person name="Derelle E."/>
            <person name="Everett M.V."/>
            <person name="Foulon E."/>
            <person name="Grimwood J."/>
            <person name="Gundlach H."/>
            <person name="Henrissat B."/>
            <person name="Napoli C."/>
            <person name="McDonald S.M."/>
            <person name="Parker M.S."/>
            <person name="Rombauts S."/>
            <person name="Salamov A."/>
            <person name="Von Dassow P."/>
            <person name="Badger J.H."/>
            <person name="Coutinho P.M."/>
            <person name="Demir E."/>
            <person name="Dubchak I."/>
            <person name="Gentemann C."/>
            <person name="Eikrem W."/>
            <person name="Gready J.E."/>
            <person name="John U."/>
            <person name="Lanier W."/>
            <person name="Lindquist E.A."/>
            <person name="Lucas S."/>
            <person name="Mayer K.F."/>
            <person name="Moreau H."/>
            <person name="Not F."/>
            <person name="Otillar R."/>
            <person name="Panaud O."/>
            <person name="Pangilinan J."/>
            <person name="Paulsen I."/>
            <person name="Piegu B."/>
            <person name="Poliakov A."/>
            <person name="Robbens S."/>
            <person name="Schmutz J."/>
            <person name="Toulza E."/>
            <person name="Wyss T."/>
            <person name="Zelensky A."/>
            <person name="Zhou K."/>
            <person name="Armbrust E.V."/>
            <person name="Bhattacharya D."/>
            <person name="Goodenough U.W."/>
            <person name="Van de Peer Y."/>
            <person name="Grigoriev I.V."/>
        </authorList>
    </citation>
    <scope>NUCLEOTIDE SEQUENCE [LARGE SCALE GENOMIC DNA]</scope>
    <source>
        <strain evidence="3">RCC299 / NOUM17</strain>
    </source>
</reference>
<dbReference type="EMBL" id="CP001330">
    <property type="protein sequence ID" value="ACO66061.1"/>
    <property type="molecule type" value="Genomic_DNA"/>
</dbReference>
<evidence type="ECO:0000313" key="3">
    <source>
        <dbReference type="Proteomes" id="UP000002009"/>
    </source>
</evidence>
<organism evidence="2 3">
    <name type="scientific">Micromonas commoda (strain RCC299 / NOUM17 / CCMP2709)</name>
    <name type="common">Picoplanktonic green alga</name>
    <dbReference type="NCBI Taxonomy" id="296587"/>
    <lineage>
        <taxon>Eukaryota</taxon>
        <taxon>Viridiplantae</taxon>
        <taxon>Chlorophyta</taxon>
        <taxon>Mamiellophyceae</taxon>
        <taxon>Mamiellales</taxon>
        <taxon>Mamiellaceae</taxon>
        <taxon>Micromonas</taxon>
    </lineage>
</organism>
<dbReference type="RefSeq" id="XP_002504803.1">
    <property type="nucleotide sequence ID" value="XM_002504757.1"/>
</dbReference>
<dbReference type="Proteomes" id="UP000002009">
    <property type="component" value="Chromosome 11"/>
</dbReference>
<proteinExistence type="predicted"/>
<feature type="region of interest" description="Disordered" evidence="1">
    <location>
        <begin position="1"/>
        <end position="33"/>
    </location>
</feature>